<gene>
    <name evidence="3" type="ORF">H8S62_05405</name>
</gene>
<dbReference type="Gene3D" id="3.40.50.720">
    <property type="entry name" value="NAD(P)-binding Rossmann-like Domain"/>
    <property type="match status" value="1"/>
</dbReference>
<dbReference type="Gene3D" id="1.10.1040.10">
    <property type="entry name" value="N-(1-d-carboxylethyl)-l-norvaline Dehydrogenase, domain 2"/>
    <property type="match status" value="1"/>
</dbReference>
<dbReference type="InterPro" id="IPR008927">
    <property type="entry name" value="6-PGluconate_DH-like_C_sf"/>
</dbReference>
<dbReference type="Pfam" id="PF02558">
    <property type="entry name" value="ApbA"/>
    <property type="match status" value="1"/>
</dbReference>
<accession>A0A8J6JBL5</accession>
<proteinExistence type="predicted"/>
<evidence type="ECO:0000313" key="4">
    <source>
        <dbReference type="Proteomes" id="UP000607645"/>
    </source>
</evidence>
<evidence type="ECO:0000313" key="3">
    <source>
        <dbReference type="EMBL" id="MBC5736441.1"/>
    </source>
</evidence>
<dbReference type="Pfam" id="PF02317">
    <property type="entry name" value="Octopine_DH"/>
    <property type="match status" value="1"/>
</dbReference>
<dbReference type="InterPro" id="IPR013328">
    <property type="entry name" value="6PGD_dom2"/>
</dbReference>
<dbReference type="InterPro" id="IPR036291">
    <property type="entry name" value="NAD(P)-bd_dom_sf"/>
</dbReference>
<organism evidence="3 4">
    <name type="scientific">Lawsonibacter faecis</name>
    <dbReference type="NCBI Taxonomy" id="2763052"/>
    <lineage>
        <taxon>Bacteria</taxon>
        <taxon>Bacillati</taxon>
        <taxon>Bacillota</taxon>
        <taxon>Clostridia</taxon>
        <taxon>Eubacteriales</taxon>
        <taxon>Oscillospiraceae</taxon>
        <taxon>Lawsonibacter</taxon>
    </lineage>
</organism>
<evidence type="ECO:0000259" key="1">
    <source>
        <dbReference type="Pfam" id="PF02317"/>
    </source>
</evidence>
<name>A0A8J6JBL5_9FIRM</name>
<dbReference type="InterPro" id="IPR051729">
    <property type="entry name" value="Opine/Lysopine_DH"/>
</dbReference>
<comment type="caution">
    <text evidence="3">The sequence shown here is derived from an EMBL/GenBank/DDBJ whole genome shotgun (WGS) entry which is preliminary data.</text>
</comment>
<evidence type="ECO:0000259" key="2">
    <source>
        <dbReference type="Pfam" id="PF02558"/>
    </source>
</evidence>
<dbReference type="RefSeq" id="WP_186918727.1">
    <property type="nucleotide sequence ID" value="NZ_JACOPQ010000003.1"/>
</dbReference>
<dbReference type="SUPFAM" id="SSF51735">
    <property type="entry name" value="NAD(P)-binding Rossmann-fold domains"/>
    <property type="match status" value="1"/>
</dbReference>
<dbReference type="PANTHER" id="PTHR38015">
    <property type="entry name" value="BLR6086 PROTEIN"/>
    <property type="match status" value="1"/>
</dbReference>
<dbReference type="GO" id="GO:0016491">
    <property type="term" value="F:oxidoreductase activity"/>
    <property type="evidence" value="ECO:0007669"/>
    <property type="project" value="InterPro"/>
</dbReference>
<dbReference type="SUPFAM" id="SSF48179">
    <property type="entry name" value="6-phosphogluconate dehydrogenase C-terminal domain-like"/>
    <property type="match status" value="1"/>
</dbReference>
<dbReference type="AlphaFoldDB" id="A0A8J6JBL5"/>
<feature type="domain" description="Ketopantoate reductase N-terminal" evidence="2">
    <location>
        <begin position="5"/>
        <end position="108"/>
    </location>
</feature>
<keyword evidence="4" id="KW-1185">Reference proteome</keyword>
<sequence>MSKKVTVVGAGGTGICTAADLTLSGHHVTLCDVAGRSDDRIEMVRARGGVNLTGKGQNGFAVIESITTDFAQAIPGAEIIIICALSTRHAEIAQAVVPHLEDGQTVLFSAGNMGSIIFRQEMVKAGCTKDVVTGELEGNMFPCRLYDNAEGFIGMPFKPRTAAAFPAKDNDRLVAALCQLWETHAATNVFETSLNASNIVVHLGGSLLNTSLVEQTENFCFYNQGLTPSVLKVIEATAAERDAINGKLGYPVRSSVGFMKQLADKEGFPQFDSFRGLEGPLSMSDRYIFEDAQSGSTFLNAVGQAVGVDTPLARAFVAIASAINGADYASTGITMERLGMAGLDAEGINKFLYEGPSAN</sequence>
<feature type="domain" description="Opine dehydrogenase" evidence="1">
    <location>
        <begin position="186"/>
        <end position="323"/>
    </location>
</feature>
<dbReference type="Proteomes" id="UP000607645">
    <property type="component" value="Unassembled WGS sequence"/>
</dbReference>
<reference evidence="3" key="1">
    <citation type="submission" date="2020-08" db="EMBL/GenBank/DDBJ databases">
        <title>Genome public.</title>
        <authorList>
            <person name="Liu C."/>
            <person name="Sun Q."/>
        </authorList>
    </citation>
    <scope>NUCLEOTIDE SEQUENCE</scope>
    <source>
        <strain evidence="3">NSJ-52</strain>
    </source>
</reference>
<protein>
    <submittedName>
        <fullName evidence="3">NAD/NADP octopine/nopaline dehydrogenase family protein</fullName>
    </submittedName>
</protein>
<dbReference type="PANTHER" id="PTHR38015:SF1">
    <property type="entry name" value="OPINE DEHYDROGENASE DOMAIN-CONTAINING PROTEIN"/>
    <property type="match status" value="1"/>
</dbReference>
<dbReference type="EMBL" id="JACOPQ010000003">
    <property type="protein sequence ID" value="MBC5736441.1"/>
    <property type="molecule type" value="Genomic_DNA"/>
</dbReference>
<dbReference type="InterPro" id="IPR013332">
    <property type="entry name" value="KPR_N"/>
</dbReference>
<dbReference type="InterPro" id="IPR003421">
    <property type="entry name" value="Opine_DH"/>
</dbReference>